<dbReference type="EMBL" id="JAYXHS010000001">
    <property type="protein sequence ID" value="MEC5385415.1"/>
    <property type="molecule type" value="Genomic_DNA"/>
</dbReference>
<comment type="caution">
    <text evidence="5">The sequence shown here is derived from an EMBL/GenBank/DDBJ whole genome shotgun (WGS) entry which is preliminary data.</text>
</comment>
<gene>
    <name evidence="5" type="ORF">VVD49_06745</name>
</gene>
<feature type="domain" description="Amidohydrolase 3" evidence="3">
    <location>
        <begin position="341"/>
        <end position="422"/>
    </location>
</feature>
<keyword evidence="6" id="KW-1185">Reference proteome</keyword>
<dbReference type="PANTHER" id="PTHR43668">
    <property type="entry name" value="ALLANTOINASE"/>
    <property type="match status" value="1"/>
</dbReference>
<keyword evidence="5" id="KW-0378">Hydrolase</keyword>
<keyword evidence="2" id="KW-0665">Pyrimidine biosynthesis</keyword>
<protein>
    <submittedName>
        <fullName evidence="5">Dihydroorotase</fullName>
        <ecNumber evidence="5">3.5.2.3</ecNumber>
    </submittedName>
</protein>
<proteinExistence type="predicted"/>
<dbReference type="RefSeq" id="WP_327598370.1">
    <property type="nucleotide sequence ID" value="NZ_JAYXHS010000001.1"/>
</dbReference>
<dbReference type="SUPFAM" id="SSF51556">
    <property type="entry name" value="Metallo-dependent hydrolases"/>
    <property type="match status" value="1"/>
</dbReference>
<dbReference type="GO" id="GO:0004151">
    <property type="term" value="F:dihydroorotase activity"/>
    <property type="evidence" value="ECO:0007669"/>
    <property type="project" value="UniProtKB-EC"/>
</dbReference>
<feature type="domain" description="Dihydroorotase catalytic" evidence="4">
    <location>
        <begin position="52"/>
        <end position="236"/>
    </location>
</feature>
<dbReference type="InterPro" id="IPR050138">
    <property type="entry name" value="DHOase/Allantoinase_Hydrolase"/>
</dbReference>
<dbReference type="InterPro" id="IPR013108">
    <property type="entry name" value="Amidohydro_3"/>
</dbReference>
<dbReference type="InterPro" id="IPR004722">
    <property type="entry name" value="DHOase"/>
</dbReference>
<dbReference type="Gene3D" id="2.30.40.10">
    <property type="entry name" value="Urease, subunit C, domain 1"/>
    <property type="match status" value="1"/>
</dbReference>
<dbReference type="Gene3D" id="3.20.20.140">
    <property type="entry name" value="Metal-dependent hydrolases"/>
    <property type="match status" value="1"/>
</dbReference>
<dbReference type="CDD" id="cd01317">
    <property type="entry name" value="DHOase_IIa"/>
    <property type="match status" value="1"/>
</dbReference>
<dbReference type="PANTHER" id="PTHR43668:SF2">
    <property type="entry name" value="ALLANTOINASE"/>
    <property type="match status" value="1"/>
</dbReference>
<evidence type="ECO:0000256" key="1">
    <source>
        <dbReference type="ARBA" id="ARBA00022833"/>
    </source>
</evidence>
<reference evidence="5 6" key="1">
    <citation type="submission" date="2024-01" db="EMBL/GenBank/DDBJ databases">
        <title>Uliginosibacterium soil sp. nov.</title>
        <authorList>
            <person name="Lv Y."/>
        </authorList>
    </citation>
    <scope>NUCLEOTIDE SEQUENCE [LARGE SCALE GENOMIC DNA]</scope>
    <source>
        <strain evidence="5 6">H3</strain>
    </source>
</reference>
<dbReference type="NCBIfam" id="NF005791">
    <property type="entry name" value="PRK07627.1"/>
    <property type="match status" value="1"/>
</dbReference>
<evidence type="ECO:0000259" key="4">
    <source>
        <dbReference type="Pfam" id="PF12890"/>
    </source>
</evidence>
<dbReference type="Proteomes" id="UP001331561">
    <property type="component" value="Unassembled WGS sequence"/>
</dbReference>
<accession>A0ABU6K2G2</accession>
<evidence type="ECO:0000313" key="5">
    <source>
        <dbReference type="EMBL" id="MEC5385415.1"/>
    </source>
</evidence>
<dbReference type="SUPFAM" id="SSF51338">
    <property type="entry name" value="Composite domain of metallo-dependent hydrolases"/>
    <property type="match status" value="1"/>
</dbReference>
<keyword evidence="1" id="KW-0862">Zinc</keyword>
<dbReference type="InterPro" id="IPR024403">
    <property type="entry name" value="DHOase_cat"/>
</dbReference>
<evidence type="ECO:0000313" key="6">
    <source>
        <dbReference type="Proteomes" id="UP001331561"/>
    </source>
</evidence>
<organism evidence="5 6">
    <name type="scientific">Uliginosibacterium silvisoli</name>
    <dbReference type="NCBI Taxonomy" id="3114758"/>
    <lineage>
        <taxon>Bacteria</taxon>
        <taxon>Pseudomonadati</taxon>
        <taxon>Pseudomonadota</taxon>
        <taxon>Betaproteobacteria</taxon>
        <taxon>Rhodocyclales</taxon>
        <taxon>Zoogloeaceae</taxon>
        <taxon>Uliginosibacterium</taxon>
    </lineage>
</organism>
<dbReference type="InterPro" id="IPR011059">
    <property type="entry name" value="Metal-dep_hydrolase_composite"/>
</dbReference>
<evidence type="ECO:0000256" key="2">
    <source>
        <dbReference type="ARBA" id="ARBA00022975"/>
    </source>
</evidence>
<dbReference type="InterPro" id="IPR032466">
    <property type="entry name" value="Metal_Hydrolase"/>
</dbReference>
<dbReference type="NCBIfam" id="TIGR00857">
    <property type="entry name" value="pyrC_multi"/>
    <property type="match status" value="1"/>
</dbReference>
<sequence>MNIHIKNGRVIDPANKIDARQDLFITDDKIVAVGSAPASFNADRVIDATGLIVAPGLIDLAARLREPGFEYRATLESEMEAAMAGGITSLACPPDTDPVLDEPGLVEMLCFRAKNLNCAHVYPVGALTVGLKGQSITEMAELVEAGCVAFSQANTPLVDTQVLLRAMQYAATFGFRVWLQPTDPFLGKGGMAHDGEMASRMGLTGIPVEAETVALATHLKLAQATGVKLHVTRLSSAAGLALIDEARAAGVDVTCDVAAHHLHLCDIDIGYFNPLCHMEPPLRSQRDRDALSAGLADGRINAVCSDHTPVDDDAKQMPFGESEVGATGLELLLPLTLKWARDNKVPLPDALARITADAAGIMGITKGGHLGVGARADVCVFDADAERIITRATLKSQGKNTPFLGMPLPGITRFTLVEGRVMFESDAQ</sequence>
<evidence type="ECO:0000259" key="3">
    <source>
        <dbReference type="Pfam" id="PF07969"/>
    </source>
</evidence>
<dbReference type="EC" id="3.5.2.3" evidence="5"/>
<name>A0ABU6K2G2_9RHOO</name>
<dbReference type="Pfam" id="PF12890">
    <property type="entry name" value="DHOase"/>
    <property type="match status" value="1"/>
</dbReference>
<dbReference type="Pfam" id="PF07969">
    <property type="entry name" value="Amidohydro_3"/>
    <property type="match status" value="1"/>
</dbReference>